<dbReference type="InterPro" id="IPR044913">
    <property type="entry name" value="P_trefoil_dom_sf"/>
</dbReference>
<dbReference type="Pfam" id="PF00088">
    <property type="entry name" value="Trefoil"/>
    <property type="match status" value="1"/>
</dbReference>
<dbReference type="AlphaFoldDB" id="A0A1W0WZU0"/>
<comment type="caution">
    <text evidence="4">The sequence shown here is derived from an EMBL/GenBank/DDBJ whole genome shotgun (WGS) entry which is preliminary data.</text>
</comment>
<dbReference type="PROSITE" id="PS51448">
    <property type="entry name" value="P_TREFOIL_2"/>
    <property type="match status" value="1"/>
</dbReference>
<evidence type="ECO:0000313" key="5">
    <source>
        <dbReference type="Proteomes" id="UP000192578"/>
    </source>
</evidence>
<name>A0A1W0WZU0_HYPEX</name>
<dbReference type="Proteomes" id="UP000192578">
    <property type="component" value="Unassembled WGS sequence"/>
</dbReference>
<feature type="domain" description="P-type" evidence="3">
    <location>
        <begin position="114"/>
        <end position="157"/>
    </location>
</feature>
<dbReference type="SUPFAM" id="SSF57492">
    <property type="entry name" value="Trefoil"/>
    <property type="match status" value="1"/>
</dbReference>
<sequence length="1041" mass="115506">MERLSIRYVPCVVGEISEADCLLRGCCSSRKNEWSRCYRVNETLHTPPLTPPTIPDPAKCDAISTAEYVNCGEGCCFTKKGGWNRCFYSNQTRFTGSTTQSTTPTFGRSTLNPEQCQAVPTDKRRSCASGGVSRAYCELLGCCFIKKGGWNLCFQLPEGLVTTPSPLVTPSIDGDKNCTGKKCDCPDAGNLLILEGYCAQESDQISQSRRESVPASREMPCRPFQGILPGLCWPMPTRTSIAVRLESSIRIILRGNSFGNFNLTELLNAYPNLTVVDLRNNPYLQCTALESMDFIVLTDQRPYDIKEAAQPATSTDSITSLIPTVALSKKKSEAVVLRNKESDHNKNNNGQDDDDWNPLNVLYAVVGLAVIMLLAHTMYKRSKTTPQQQHQQFIGQPYQGQQQPIIQTMQPSQHQGQQVVQAQQQLQHLRFQQAPPPPPTEQATVAQQSIGSALAQHQPVYQAASLDHFPAHVSGFNYQQYGSAKYQPYLLTPSLRMPAVAFFPATNGSHLPSGVKEYRDLILGTGAVTVCNQKKFGRGGVRLAESGIEINKMGETFGDGKGPKGGFGVNLNTYDDLSNFCDTMISVRNLSRKHPDLNLRTTRSAQTRQCLKLDLENNVGYGTMQQLLPQYHVHPNFVAQHNHNNVVPYTAVQAMNPLPIIRDGVSIHQPSQLQQQPQFGQPVNASTDDQLAGNIRYGPTVQALVHSQPSTSAQLAETPRAFAEFQSDESVQFNVEVPRSGQIKQEPITPPKAPRKSLFQMNTAEADKYMSDIMNQVDGERLMNKKKKSPILIEEDSSSDEGEALIGNNRVRLATLGPKRKFPICTGAPKKVKRTNQVEVFCLSLDLTPDEIARGDRIRQDDFCSLYPSENLKGENGEGHVIIVTYGFKTTDLSQYKGIAQVTILPNRACYVPTLPYRTAKDENAKLMDYTSMRGIINGSGFASIQTHNPCSFKRSVNTMSVATVPQSRIVRCTVRGRVIGQDFITYPYGYQDLPFPVPGSPEHYLVNSIIAYDPQSENILRLERDFEKNSLQDYILERVS</sequence>
<evidence type="ECO:0000256" key="2">
    <source>
        <dbReference type="PROSITE-ProRule" id="PRU00779"/>
    </source>
</evidence>
<dbReference type="CDD" id="cd00111">
    <property type="entry name" value="Trefoil"/>
    <property type="match status" value="1"/>
</dbReference>
<proteinExistence type="predicted"/>
<dbReference type="PROSITE" id="PS00025">
    <property type="entry name" value="P_TREFOIL_1"/>
    <property type="match status" value="1"/>
</dbReference>
<gene>
    <name evidence="4" type="ORF">BV898_05278</name>
</gene>
<comment type="caution">
    <text evidence="2">Lacks conserved residue(s) required for the propagation of feature annotation.</text>
</comment>
<dbReference type="Gene3D" id="4.10.110.10">
    <property type="entry name" value="Spasmolytic Protein, domain 1"/>
    <property type="match status" value="1"/>
</dbReference>
<keyword evidence="1 2" id="KW-1015">Disulfide bond</keyword>
<reference evidence="5" key="1">
    <citation type="submission" date="2017-01" db="EMBL/GenBank/DDBJ databases">
        <title>Comparative genomics of anhydrobiosis in the tardigrade Hypsibius dujardini.</title>
        <authorList>
            <person name="Yoshida Y."/>
            <person name="Koutsovoulos G."/>
            <person name="Laetsch D."/>
            <person name="Stevens L."/>
            <person name="Kumar S."/>
            <person name="Horikawa D."/>
            <person name="Ishino K."/>
            <person name="Komine S."/>
            <person name="Tomita M."/>
            <person name="Blaxter M."/>
            <person name="Arakawa K."/>
        </authorList>
    </citation>
    <scope>NUCLEOTIDE SEQUENCE [LARGE SCALE GENOMIC DNA]</scope>
    <source>
        <strain evidence="5">Z151</strain>
    </source>
</reference>
<feature type="disulfide bond" evidence="2">
    <location>
        <begin position="127"/>
        <end position="142"/>
    </location>
</feature>
<dbReference type="EMBL" id="MTYJ01000028">
    <property type="protein sequence ID" value="OQV20695.1"/>
    <property type="molecule type" value="Genomic_DNA"/>
</dbReference>
<protein>
    <recommendedName>
        <fullName evidence="3">P-type domain-containing protein</fullName>
    </recommendedName>
</protein>
<accession>A0A1W0WZU0</accession>
<keyword evidence="5" id="KW-1185">Reference proteome</keyword>
<dbReference type="InterPro" id="IPR000519">
    <property type="entry name" value="P_trefoil_dom"/>
</dbReference>
<evidence type="ECO:0000256" key="1">
    <source>
        <dbReference type="ARBA" id="ARBA00023157"/>
    </source>
</evidence>
<dbReference type="InterPro" id="IPR017957">
    <property type="entry name" value="P_trefoil_CS"/>
</dbReference>
<dbReference type="SMART" id="SM00018">
    <property type="entry name" value="PD"/>
    <property type="match status" value="1"/>
</dbReference>
<evidence type="ECO:0000313" key="4">
    <source>
        <dbReference type="EMBL" id="OQV20695.1"/>
    </source>
</evidence>
<evidence type="ECO:0000259" key="3">
    <source>
        <dbReference type="PROSITE" id="PS51448"/>
    </source>
</evidence>
<organism evidence="4 5">
    <name type="scientific">Hypsibius exemplaris</name>
    <name type="common">Freshwater tardigrade</name>
    <dbReference type="NCBI Taxonomy" id="2072580"/>
    <lineage>
        <taxon>Eukaryota</taxon>
        <taxon>Metazoa</taxon>
        <taxon>Ecdysozoa</taxon>
        <taxon>Tardigrada</taxon>
        <taxon>Eutardigrada</taxon>
        <taxon>Parachela</taxon>
        <taxon>Hypsibioidea</taxon>
        <taxon>Hypsibiidae</taxon>
        <taxon>Hypsibius</taxon>
    </lineage>
</organism>